<organism evidence="2 3">
    <name type="scientific">Planomonospora parontospora</name>
    <dbReference type="NCBI Taxonomy" id="58119"/>
    <lineage>
        <taxon>Bacteria</taxon>
        <taxon>Bacillati</taxon>
        <taxon>Actinomycetota</taxon>
        <taxon>Actinomycetes</taxon>
        <taxon>Streptosporangiales</taxon>
        <taxon>Streptosporangiaceae</taxon>
        <taxon>Planomonospora</taxon>
    </lineage>
</organism>
<feature type="region of interest" description="Disordered" evidence="1">
    <location>
        <begin position="1"/>
        <end position="54"/>
    </location>
</feature>
<reference evidence="2" key="2">
    <citation type="submission" date="2022-09" db="EMBL/GenBank/DDBJ databases">
        <authorList>
            <person name="Sun Q."/>
            <person name="Ohkuma M."/>
        </authorList>
    </citation>
    <scope>NUCLEOTIDE SEQUENCE</scope>
    <source>
        <strain evidence="2">JCM 3093</strain>
    </source>
</reference>
<name>A0AA37BPK7_9ACTN</name>
<dbReference type="EMBL" id="BMQD01000052">
    <property type="protein sequence ID" value="GGL00229.1"/>
    <property type="molecule type" value="Genomic_DNA"/>
</dbReference>
<dbReference type="RefSeq" id="WP_377300228.1">
    <property type="nucleotide sequence ID" value="NZ_JBHSVA010000001.1"/>
</dbReference>
<proteinExistence type="predicted"/>
<evidence type="ECO:0000313" key="3">
    <source>
        <dbReference type="Proteomes" id="UP000627984"/>
    </source>
</evidence>
<reference evidence="2" key="1">
    <citation type="journal article" date="2014" name="Int. J. Syst. Evol. Microbiol.">
        <title>Complete genome sequence of Corynebacterium casei LMG S-19264T (=DSM 44701T), isolated from a smear-ripened cheese.</title>
        <authorList>
            <consortium name="US DOE Joint Genome Institute (JGI-PGF)"/>
            <person name="Walter F."/>
            <person name="Albersmeier A."/>
            <person name="Kalinowski J."/>
            <person name="Ruckert C."/>
        </authorList>
    </citation>
    <scope>NUCLEOTIDE SEQUENCE</scope>
    <source>
        <strain evidence="2">JCM 3093</strain>
    </source>
</reference>
<accession>A0AA37BPK7</accession>
<protein>
    <submittedName>
        <fullName evidence="2">Uncharacterized protein</fullName>
    </submittedName>
</protein>
<comment type="caution">
    <text evidence="2">The sequence shown here is derived from an EMBL/GenBank/DDBJ whole genome shotgun (WGS) entry which is preliminary data.</text>
</comment>
<sequence length="54" mass="5770">MEQMGEQETGGARSDDPDLSSHAVSMVGGGAGCRGRPSAQWKIRAESPVTIRRR</sequence>
<dbReference type="Proteomes" id="UP000627984">
    <property type="component" value="Unassembled WGS sequence"/>
</dbReference>
<gene>
    <name evidence="2" type="ORF">GCM10010126_69600</name>
</gene>
<evidence type="ECO:0000256" key="1">
    <source>
        <dbReference type="SAM" id="MobiDB-lite"/>
    </source>
</evidence>
<evidence type="ECO:0000313" key="2">
    <source>
        <dbReference type="EMBL" id="GGL00229.1"/>
    </source>
</evidence>
<dbReference type="AlphaFoldDB" id="A0AA37BPK7"/>